<name>M0LJI5_9EURY</name>
<dbReference type="STRING" id="1227454.C446_14579"/>
<dbReference type="PANTHER" id="PTHR33930:SF2">
    <property type="entry name" value="BLR3452 PROTEIN"/>
    <property type="match status" value="1"/>
</dbReference>
<dbReference type="Proteomes" id="UP000011607">
    <property type="component" value="Unassembled WGS sequence"/>
</dbReference>
<dbReference type="Pfam" id="PF02627">
    <property type="entry name" value="CMD"/>
    <property type="match status" value="1"/>
</dbReference>
<evidence type="ECO:0000256" key="1">
    <source>
        <dbReference type="SAM" id="MobiDB-lite"/>
    </source>
</evidence>
<dbReference type="eggNOG" id="arCOG02148">
    <property type="taxonomic scope" value="Archaea"/>
</dbReference>
<evidence type="ECO:0000313" key="3">
    <source>
        <dbReference type="EMBL" id="EMA33228.1"/>
    </source>
</evidence>
<protein>
    <submittedName>
        <fullName evidence="3">Carboxymuconolactone decarboxylase</fullName>
    </submittedName>
</protein>
<feature type="region of interest" description="Disordered" evidence="1">
    <location>
        <begin position="1"/>
        <end position="20"/>
    </location>
</feature>
<dbReference type="EMBL" id="AOMA01000143">
    <property type="protein sequence ID" value="EMA33228.1"/>
    <property type="molecule type" value="Genomic_DNA"/>
</dbReference>
<evidence type="ECO:0000259" key="2">
    <source>
        <dbReference type="Pfam" id="PF02627"/>
    </source>
</evidence>
<accession>M0LJI5</accession>
<dbReference type="InterPro" id="IPR003779">
    <property type="entry name" value="CMD-like"/>
</dbReference>
<dbReference type="SUPFAM" id="SSF69118">
    <property type="entry name" value="AhpD-like"/>
    <property type="match status" value="1"/>
</dbReference>
<dbReference type="OrthoDB" id="157117at2157"/>
<evidence type="ECO:0000313" key="4">
    <source>
        <dbReference type="Proteomes" id="UP000011607"/>
    </source>
</evidence>
<gene>
    <name evidence="3" type="ORF">C446_14579</name>
</gene>
<dbReference type="Gene3D" id="1.20.1290.10">
    <property type="entry name" value="AhpD-like"/>
    <property type="match status" value="1"/>
</dbReference>
<reference evidence="3 4" key="1">
    <citation type="journal article" date="2014" name="PLoS Genet.">
        <title>Phylogenetically driven sequencing of extremely halophilic archaea reveals strategies for static and dynamic osmo-response.</title>
        <authorList>
            <person name="Becker E.A."/>
            <person name="Seitzer P.M."/>
            <person name="Tritt A."/>
            <person name="Larsen D."/>
            <person name="Krusor M."/>
            <person name="Yao A.I."/>
            <person name="Wu D."/>
            <person name="Madern D."/>
            <person name="Eisen J.A."/>
            <person name="Darling A.E."/>
            <person name="Facciotti M.T."/>
        </authorList>
    </citation>
    <scope>NUCLEOTIDE SEQUENCE [LARGE SCALE GENOMIC DNA]</scope>
    <source>
        <strain evidence="3 4">JCM 10879</strain>
    </source>
</reference>
<feature type="domain" description="Carboxymuconolactone decarboxylase-like" evidence="2">
    <location>
        <begin position="23"/>
        <end position="105"/>
    </location>
</feature>
<comment type="caution">
    <text evidence="3">The sequence shown here is derived from an EMBL/GenBank/DDBJ whole genome shotgun (WGS) entry which is preliminary data.</text>
</comment>
<sequence length="117" mass="12488">MADEVDDTDELPSTAGEFADEYPDVWEQYADLGEACAASGPIDGESKRLVKLGLAVAAQSEGAVHSHVRRALDEDVSPEALRQVAILSIPTVGFPQAMAALSWIDDLVDGDDGDEDW</sequence>
<organism evidence="3 4">
    <name type="scientific">Halobiforma nitratireducens JCM 10879</name>
    <dbReference type="NCBI Taxonomy" id="1227454"/>
    <lineage>
        <taxon>Archaea</taxon>
        <taxon>Methanobacteriati</taxon>
        <taxon>Methanobacteriota</taxon>
        <taxon>Stenosarchaea group</taxon>
        <taxon>Halobacteria</taxon>
        <taxon>Halobacteriales</taxon>
        <taxon>Natrialbaceae</taxon>
        <taxon>Halobiforma</taxon>
    </lineage>
</organism>
<dbReference type="GO" id="GO:0051920">
    <property type="term" value="F:peroxiredoxin activity"/>
    <property type="evidence" value="ECO:0007669"/>
    <property type="project" value="InterPro"/>
</dbReference>
<feature type="compositionally biased region" description="Acidic residues" evidence="1">
    <location>
        <begin position="1"/>
        <end position="10"/>
    </location>
</feature>
<dbReference type="PANTHER" id="PTHR33930">
    <property type="entry name" value="ALKYL HYDROPEROXIDE REDUCTASE AHPD"/>
    <property type="match status" value="1"/>
</dbReference>
<keyword evidence="4" id="KW-1185">Reference proteome</keyword>
<dbReference type="RefSeq" id="WP_006673814.1">
    <property type="nucleotide sequence ID" value="NZ_AOMA01000143.1"/>
</dbReference>
<dbReference type="InterPro" id="IPR029032">
    <property type="entry name" value="AhpD-like"/>
</dbReference>
<proteinExistence type="predicted"/>
<dbReference type="AlphaFoldDB" id="M0LJI5"/>